<dbReference type="InterPro" id="IPR011577">
    <property type="entry name" value="Cyt_b561_bac/Ni-Hgenase"/>
</dbReference>
<dbReference type="InterPro" id="IPR016174">
    <property type="entry name" value="Di-haem_cyt_TM"/>
</dbReference>
<feature type="transmembrane region" description="Helical" evidence="14">
    <location>
        <begin position="69"/>
        <end position="87"/>
    </location>
</feature>
<evidence type="ECO:0000256" key="9">
    <source>
        <dbReference type="ARBA" id="ARBA00022989"/>
    </source>
</evidence>
<dbReference type="GO" id="GO:0005506">
    <property type="term" value="F:iron ion binding"/>
    <property type="evidence" value="ECO:0007669"/>
    <property type="project" value="InterPro"/>
</dbReference>
<keyword evidence="4" id="KW-1003">Cell membrane</keyword>
<keyword evidence="6 14" id="KW-0812">Transmembrane</keyword>
<feature type="transmembrane region" description="Helical" evidence="14">
    <location>
        <begin position="136"/>
        <end position="159"/>
    </location>
</feature>
<name>A0A7G2IWL5_CITFR</name>
<evidence type="ECO:0000256" key="5">
    <source>
        <dbReference type="ARBA" id="ARBA00022617"/>
    </source>
</evidence>
<keyword evidence="10" id="KW-0408">Iron</keyword>
<dbReference type="NCBIfam" id="TIGR02125">
    <property type="entry name" value="CytB-hydogenase"/>
    <property type="match status" value="1"/>
</dbReference>
<protein>
    <recommendedName>
        <fullName evidence="13">Probable Ni/Fe-hydrogenase 1 B-type cytochrome subunit</fullName>
    </recommendedName>
</protein>
<dbReference type="GO" id="GO:0005886">
    <property type="term" value="C:plasma membrane"/>
    <property type="evidence" value="ECO:0007669"/>
    <property type="project" value="UniProtKB-SubCell"/>
</dbReference>
<keyword evidence="9 14" id="KW-1133">Transmembrane helix</keyword>
<evidence type="ECO:0000256" key="12">
    <source>
        <dbReference type="ARBA" id="ARBA00056801"/>
    </source>
</evidence>
<dbReference type="InterPro" id="IPR000516">
    <property type="entry name" value="Ni-dep_Hydgase_cyt-B"/>
</dbReference>
<evidence type="ECO:0000313" key="16">
    <source>
        <dbReference type="EMBL" id="CDL40843.1"/>
    </source>
</evidence>
<feature type="transmembrane region" description="Helical" evidence="14">
    <location>
        <begin position="28"/>
        <end position="48"/>
    </location>
</feature>
<evidence type="ECO:0000256" key="2">
    <source>
        <dbReference type="ARBA" id="ARBA00008622"/>
    </source>
</evidence>
<evidence type="ECO:0000256" key="7">
    <source>
        <dbReference type="ARBA" id="ARBA00022723"/>
    </source>
</evidence>
<evidence type="ECO:0000256" key="3">
    <source>
        <dbReference type="ARBA" id="ARBA00022448"/>
    </source>
</evidence>
<dbReference type="PANTHER" id="PTHR30485:SF0">
    <property type="entry name" value="NI_FE-HYDROGENASE 1 B-TYPE CYTOCHROME SUBUNIT-RELATED"/>
    <property type="match status" value="1"/>
</dbReference>
<evidence type="ECO:0000313" key="17">
    <source>
        <dbReference type="Proteomes" id="UP000019194"/>
    </source>
</evidence>
<evidence type="ECO:0000256" key="13">
    <source>
        <dbReference type="ARBA" id="ARBA00069182"/>
    </source>
</evidence>
<dbReference type="Proteomes" id="UP000019194">
    <property type="component" value="Unassembled WGS sequence"/>
</dbReference>
<evidence type="ECO:0000256" key="1">
    <source>
        <dbReference type="ARBA" id="ARBA00004651"/>
    </source>
</evidence>
<evidence type="ECO:0000256" key="8">
    <source>
        <dbReference type="ARBA" id="ARBA00022982"/>
    </source>
</evidence>
<accession>A0A7G2IWL5</accession>
<comment type="subcellular location">
    <subcellularLocation>
        <location evidence="1">Cell membrane</location>
        <topology evidence="1">Multi-pass membrane protein</topology>
    </subcellularLocation>
</comment>
<comment type="caution">
    <text evidence="16">The sequence shown here is derived from an EMBL/GenBank/DDBJ whole genome shotgun (WGS) entry which is preliminary data.</text>
</comment>
<evidence type="ECO:0000256" key="4">
    <source>
        <dbReference type="ARBA" id="ARBA00022475"/>
    </source>
</evidence>
<keyword evidence="7" id="KW-0479">Metal-binding</keyword>
<dbReference type="PRINTS" id="PR00161">
    <property type="entry name" value="NIHGNASECYTB"/>
</dbReference>
<evidence type="ECO:0000256" key="6">
    <source>
        <dbReference type="ARBA" id="ARBA00022692"/>
    </source>
</evidence>
<dbReference type="FunFam" id="1.20.950.20:FF:000003">
    <property type="entry name" value="Ni/Fe-hydrogenase 1 b-type cytochrome subunit"/>
    <property type="match status" value="1"/>
</dbReference>
<evidence type="ECO:0000256" key="10">
    <source>
        <dbReference type="ARBA" id="ARBA00023004"/>
    </source>
</evidence>
<sequence length="244" mass="27718">MTGKTSPRVGEARDTAISHYVFEAPVRLWHWLTVGCMLVLMVTGYFIGRPLPSVSGEATYLFYMGDIRLVHFSAAMVFTVILLMRIYWAFVGNRYSRELFYRAGLAAQLVARRVFGRALVSVSGKKPGDDIGHNPIAQAAMCGYFLLSVFMILTGFALYSEHSQYAIFTPFRYVTEFFYWTGGNSLDIHSWHRLGMWFIAAFIVGHVYMAIREDIMSDDTVISTMVNGYRSHKFPKGQHDKEAS</sequence>
<keyword evidence="5" id="KW-0349">Heme</keyword>
<keyword evidence="3" id="KW-0813">Transport</keyword>
<dbReference type="GO" id="GO:0022904">
    <property type="term" value="P:respiratory electron transport chain"/>
    <property type="evidence" value="ECO:0007669"/>
    <property type="project" value="InterPro"/>
</dbReference>
<comment type="similarity">
    <text evidence="2">Belongs to the HupC/HyaC/HydC family.</text>
</comment>
<reference evidence="16 17" key="1">
    <citation type="submission" date="2013-10" db="EMBL/GenBank/DDBJ databases">
        <title>Antibiotic resistance diversity of beta-lactamase producers in the General Hospital Vienna.</title>
        <authorList>
            <person name="Barisic I."/>
            <person name="Mitteregger D."/>
            <person name="Hirschl A.M."/>
            <person name="Noehammer C."/>
            <person name="Wiesinger-Mayr H."/>
        </authorList>
    </citation>
    <scope>NUCLEOTIDE SEQUENCE [LARGE SCALE GENOMIC DNA]</scope>
    <source>
        <strain evidence="16 17">ISC11</strain>
    </source>
</reference>
<dbReference type="GO" id="GO:0020037">
    <property type="term" value="F:heme binding"/>
    <property type="evidence" value="ECO:0007669"/>
    <property type="project" value="TreeGrafter"/>
</dbReference>
<dbReference type="Pfam" id="PF01292">
    <property type="entry name" value="Ni_hydr_CYTB"/>
    <property type="match status" value="1"/>
</dbReference>
<dbReference type="SUPFAM" id="SSF81342">
    <property type="entry name" value="Transmembrane di-heme cytochromes"/>
    <property type="match status" value="1"/>
</dbReference>
<feature type="transmembrane region" description="Helical" evidence="14">
    <location>
        <begin position="194"/>
        <end position="211"/>
    </location>
</feature>
<evidence type="ECO:0000256" key="14">
    <source>
        <dbReference type="SAM" id="Phobius"/>
    </source>
</evidence>
<keyword evidence="8" id="KW-0249">Electron transport</keyword>
<feature type="domain" description="Cytochrome b561 bacterial/Ni-hydrogenase" evidence="15">
    <location>
        <begin position="22"/>
        <end position="228"/>
    </location>
</feature>
<dbReference type="AlphaFoldDB" id="A0A7G2IWL5"/>
<keyword evidence="11 14" id="KW-0472">Membrane</keyword>
<evidence type="ECO:0000256" key="11">
    <source>
        <dbReference type="ARBA" id="ARBA00023136"/>
    </source>
</evidence>
<proteinExistence type="inferred from homology"/>
<dbReference type="GO" id="GO:0009055">
    <property type="term" value="F:electron transfer activity"/>
    <property type="evidence" value="ECO:0007669"/>
    <property type="project" value="InterPro"/>
</dbReference>
<dbReference type="Gene3D" id="1.20.950.20">
    <property type="entry name" value="Transmembrane di-heme cytochromes, Chain C"/>
    <property type="match status" value="1"/>
</dbReference>
<dbReference type="EMBL" id="CBWP010000075">
    <property type="protein sequence ID" value="CDL40843.1"/>
    <property type="molecule type" value="Genomic_DNA"/>
</dbReference>
<dbReference type="PROSITE" id="PS00883">
    <property type="entry name" value="NI_HGENASE_CYTB_2"/>
    <property type="match status" value="1"/>
</dbReference>
<dbReference type="InterPro" id="IPR051542">
    <property type="entry name" value="Hydrogenase_cytochrome"/>
</dbReference>
<dbReference type="PANTHER" id="PTHR30485">
    <property type="entry name" value="NI/FE-HYDROGENASE 1 B-TYPE CYTOCHROME SUBUNIT"/>
    <property type="match status" value="1"/>
</dbReference>
<comment type="function">
    <text evidence="12">Probable b-type cytochrome.</text>
</comment>
<evidence type="ECO:0000259" key="15">
    <source>
        <dbReference type="Pfam" id="PF01292"/>
    </source>
</evidence>
<organism evidence="16 17">
    <name type="scientific">Citrobacter freundii</name>
    <dbReference type="NCBI Taxonomy" id="546"/>
    <lineage>
        <taxon>Bacteria</taxon>
        <taxon>Pseudomonadati</taxon>
        <taxon>Pseudomonadota</taxon>
        <taxon>Gammaproteobacteria</taxon>
        <taxon>Enterobacterales</taxon>
        <taxon>Enterobacteriaceae</taxon>
        <taxon>Citrobacter</taxon>
        <taxon>Citrobacter freundii complex</taxon>
    </lineage>
</organism>